<reference evidence="1" key="1">
    <citation type="submission" date="2020-04" db="EMBL/GenBank/DDBJ databases">
        <authorList>
            <person name="Chiriac C."/>
            <person name="Salcher M."/>
            <person name="Ghai R."/>
            <person name="Kavagutti S V."/>
        </authorList>
    </citation>
    <scope>NUCLEOTIDE SEQUENCE</scope>
</reference>
<evidence type="ECO:0000313" key="1">
    <source>
        <dbReference type="EMBL" id="CAB4122132.1"/>
    </source>
</evidence>
<sequence>MPKVIQKDVPIEGNPIVSKVRKYVSLRSRIEDLTKEQSVLKSELSTLVDSEGTPDEKGHIWYSLPEEVDGYHSLQRQRKVSQKLDDDTARSILKQKNLTARCYKLVPVLDESEVMACLYEGLITEEEVDSMFPKSISYAFIPSKS</sequence>
<name>A0A6J5KLW5_9CAUD</name>
<organism evidence="1">
    <name type="scientific">uncultured Caudovirales phage</name>
    <dbReference type="NCBI Taxonomy" id="2100421"/>
    <lineage>
        <taxon>Viruses</taxon>
        <taxon>Duplodnaviria</taxon>
        <taxon>Heunggongvirae</taxon>
        <taxon>Uroviricota</taxon>
        <taxon>Caudoviricetes</taxon>
        <taxon>Peduoviridae</taxon>
        <taxon>Maltschvirus</taxon>
        <taxon>Maltschvirus maltsch</taxon>
    </lineage>
</organism>
<proteinExistence type="predicted"/>
<protein>
    <submittedName>
        <fullName evidence="1">Uncharacterized protein</fullName>
    </submittedName>
</protein>
<gene>
    <name evidence="1" type="ORF">UFOVP27_66</name>
</gene>
<dbReference type="EMBL" id="LR796157">
    <property type="protein sequence ID" value="CAB4122132.1"/>
    <property type="molecule type" value="Genomic_DNA"/>
</dbReference>
<accession>A0A6J5KLW5</accession>